<organism>
    <name type="scientific">Physcomitrium patens</name>
    <name type="common">Spreading-leaved earth moss</name>
    <name type="synonym">Physcomitrella patens</name>
    <dbReference type="NCBI Taxonomy" id="3218"/>
    <lineage>
        <taxon>Eukaryota</taxon>
        <taxon>Viridiplantae</taxon>
        <taxon>Streptophyta</taxon>
        <taxon>Embryophyta</taxon>
        <taxon>Bryophyta</taxon>
        <taxon>Bryophytina</taxon>
        <taxon>Bryopsida</taxon>
        <taxon>Funariidae</taxon>
        <taxon>Funariales</taxon>
        <taxon>Funariaceae</taxon>
        <taxon>Physcomitrium</taxon>
    </lineage>
</organism>
<proteinExistence type="predicted"/>
<protein>
    <submittedName>
        <fullName evidence="2">Predicted protein</fullName>
    </submittedName>
</protein>
<name>A9U6P2_PHYPA</name>
<dbReference type="AlphaFoldDB" id="A9U6P2"/>
<dbReference type="EMBL" id="DS546126">
    <property type="protein sequence ID" value="EDQ48661.1"/>
    <property type="molecule type" value="Genomic_DNA"/>
</dbReference>
<reference evidence="2" key="1">
    <citation type="journal article" date="2008" name="Science">
        <title>The Physcomitrella genome reveals evolutionary insights into the conquest of land by plants.</title>
        <authorList>
            <person name="Rensing S."/>
            <person name="Lang D."/>
            <person name="Zimmer A."/>
            <person name="Terry A."/>
            <person name="Salamov A."/>
            <person name="Shapiro H."/>
            <person name="Nishiyama T."/>
            <person name="Perroud P.-F."/>
            <person name="Lindquist E."/>
            <person name="Kamisugi Y."/>
            <person name="Tanahashi T."/>
            <person name="Sakakibara K."/>
            <person name="Fujita T."/>
            <person name="Oishi K."/>
            <person name="Shin-I T."/>
            <person name="Kuroki Y."/>
            <person name="Toyoda A."/>
            <person name="Suzuki Y."/>
            <person name="Hashimoto A."/>
            <person name="Yamaguchi K."/>
            <person name="Sugano A."/>
            <person name="Kohara Y."/>
            <person name="Fujiyama A."/>
            <person name="Anterola A."/>
            <person name="Aoki S."/>
            <person name="Ashton N."/>
            <person name="Barbazuk W.B."/>
            <person name="Barker E."/>
            <person name="Bennetzen J."/>
            <person name="Bezanilla M."/>
            <person name="Blankenship R."/>
            <person name="Cho S.H."/>
            <person name="Dutcher S."/>
            <person name="Estelle M."/>
            <person name="Fawcett J.A."/>
            <person name="Gundlach H."/>
            <person name="Hanada K."/>
            <person name="Heyl A."/>
            <person name="Hicks K.A."/>
            <person name="Hugh J."/>
            <person name="Lohr M."/>
            <person name="Mayer K."/>
            <person name="Melkozernov A."/>
            <person name="Murata T."/>
            <person name="Nelson D."/>
            <person name="Pils B."/>
            <person name="Prigge M."/>
            <person name="Reiss B."/>
            <person name="Renner T."/>
            <person name="Rombauts S."/>
            <person name="Rushton P."/>
            <person name="Sanderfoot A."/>
            <person name="Schween G."/>
            <person name="Shiu S.-H."/>
            <person name="Stueber K."/>
            <person name="Theodoulou F.L."/>
            <person name="Tu H."/>
            <person name="Van de Peer Y."/>
            <person name="Verrier P.J."/>
            <person name="Waters E."/>
            <person name="Wood A."/>
            <person name="Yang L."/>
            <person name="Cove D."/>
            <person name="Cuming A."/>
            <person name="Hasebe M."/>
            <person name="Lucas S."/>
            <person name="Mishler D.B."/>
            <person name="Reski R."/>
            <person name="Grigoriev I."/>
            <person name="Quatrano R.S."/>
            <person name="Boore J.L."/>
        </authorList>
    </citation>
    <scope>NUCLEOTIDE SEQUENCE [LARGE SCALE GENOMIC DNA]</scope>
</reference>
<sequence length="83" mass="9266">MKELRTPTKKTNPTHNEAPENTTFLLLDQPSGEASTTGTPITKRNEIAINANTANWKAIVMVMILQVQKNKISYTINPFLVII</sequence>
<evidence type="ECO:0000313" key="2">
    <source>
        <dbReference type="EMBL" id="EDQ48661.1"/>
    </source>
</evidence>
<accession>A9U6P2</accession>
<evidence type="ECO:0000256" key="1">
    <source>
        <dbReference type="SAM" id="MobiDB-lite"/>
    </source>
</evidence>
<feature type="region of interest" description="Disordered" evidence="1">
    <location>
        <begin position="1"/>
        <end position="39"/>
    </location>
</feature>
<feature type="compositionally biased region" description="Polar residues" evidence="1">
    <location>
        <begin position="9"/>
        <end position="24"/>
    </location>
</feature>
<gene>
    <name evidence="2" type="ORF">PHYPADRAFT_103403</name>
</gene>